<dbReference type="PANTHER" id="PTHR43214:SF37">
    <property type="entry name" value="TRANSCRIPTIONAL REGULATORY PROTEIN YDFI"/>
    <property type="match status" value="1"/>
</dbReference>
<keyword evidence="5" id="KW-0804">Transcription</keyword>
<evidence type="ECO:0000256" key="3">
    <source>
        <dbReference type="ARBA" id="ARBA00023015"/>
    </source>
</evidence>
<keyword evidence="10" id="KW-1185">Reference proteome</keyword>
<evidence type="ECO:0000259" key="8">
    <source>
        <dbReference type="PROSITE" id="PS50110"/>
    </source>
</evidence>
<evidence type="ECO:0000313" key="10">
    <source>
        <dbReference type="Proteomes" id="UP000596929"/>
    </source>
</evidence>
<evidence type="ECO:0000256" key="6">
    <source>
        <dbReference type="ARBA" id="ARBA00024867"/>
    </source>
</evidence>
<evidence type="ECO:0000256" key="4">
    <source>
        <dbReference type="ARBA" id="ARBA00023125"/>
    </source>
</evidence>
<keyword evidence="4" id="KW-0238">DNA-binding</keyword>
<evidence type="ECO:0000256" key="7">
    <source>
        <dbReference type="PROSITE-ProRule" id="PRU00169"/>
    </source>
</evidence>
<dbReference type="InterPro" id="IPR001789">
    <property type="entry name" value="Sig_transdc_resp-reg_receiver"/>
</dbReference>
<dbReference type="InterPro" id="IPR039420">
    <property type="entry name" value="WalR-like"/>
</dbReference>
<feature type="domain" description="Response regulatory" evidence="8">
    <location>
        <begin position="6"/>
        <end position="123"/>
    </location>
</feature>
<dbReference type="PROSITE" id="PS50110">
    <property type="entry name" value="RESPONSE_REGULATORY"/>
    <property type="match status" value="1"/>
</dbReference>
<dbReference type="Pfam" id="PF00072">
    <property type="entry name" value="Response_reg"/>
    <property type="match status" value="1"/>
</dbReference>
<evidence type="ECO:0000313" key="9">
    <source>
        <dbReference type="EMBL" id="MBC5629637.1"/>
    </source>
</evidence>
<protein>
    <recommendedName>
        <fullName evidence="1">Stage 0 sporulation protein A homolog</fullName>
    </recommendedName>
</protein>
<dbReference type="Proteomes" id="UP000596929">
    <property type="component" value="Unassembled WGS sequence"/>
</dbReference>
<keyword evidence="3" id="KW-0805">Transcription regulation</keyword>
<dbReference type="SMART" id="SM00421">
    <property type="entry name" value="HTH_LUXR"/>
    <property type="match status" value="1"/>
</dbReference>
<dbReference type="Gene3D" id="3.40.50.2300">
    <property type="match status" value="1"/>
</dbReference>
<feature type="modified residue" description="4-aspartylphosphate" evidence="7">
    <location>
        <position position="57"/>
    </location>
</feature>
<dbReference type="InterPro" id="IPR058245">
    <property type="entry name" value="NreC/VraR/RcsB-like_REC"/>
</dbReference>
<accession>A0ABR7DER7</accession>
<comment type="caution">
    <text evidence="9">The sequence shown here is derived from an EMBL/GenBank/DDBJ whole genome shotgun (WGS) entry which is preliminary data.</text>
</comment>
<comment type="function">
    <text evidence="6">May play the central regulatory role in sporulation. It may be an element of the effector pathway responsible for the activation of sporulation genes in response to nutritional stress. Spo0A may act in concert with spo0H (a sigma factor) to control the expression of some genes that are critical to the sporulation process.</text>
</comment>
<keyword evidence="2 7" id="KW-0597">Phosphoprotein</keyword>
<dbReference type="InterPro" id="IPR011006">
    <property type="entry name" value="CheY-like_superfamily"/>
</dbReference>
<evidence type="ECO:0000256" key="5">
    <source>
        <dbReference type="ARBA" id="ARBA00023163"/>
    </source>
</evidence>
<proteinExistence type="predicted"/>
<evidence type="ECO:0000256" key="2">
    <source>
        <dbReference type="ARBA" id="ARBA00022553"/>
    </source>
</evidence>
<dbReference type="PANTHER" id="PTHR43214">
    <property type="entry name" value="TWO-COMPONENT RESPONSE REGULATOR"/>
    <property type="match status" value="1"/>
</dbReference>
<dbReference type="SUPFAM" id="SSF52172">
    <property type="entry name" value="CheY-like"/>
    <property type="match status" value="1"/>
</dbReference>
<dbReference type="InterPro" id="IPR016032">
    <property type="entry name" value="Sig_transdc_resp-reg_C-effctor"/>
</dbReference>
<dbReference type="SUPFAM" id="SSF46894">
    <property type="entry name" value="C-terminal effector domain of the bipartite response regulators"/>
    <property type="match status" value="1"/>
</dbReference>
<dbReference type="RefSeq" id="WP_186860292.1">
    <property type="nucleotide sequence ID" value="NZ_JACOOO010000025.1"/>
</dbReference>
<dbReference type="EMBL" id="JACOOO010000025">
    <property type="protein sequence ID" value="MBC5629637.1"/>
    <property type="molecule type" value="Genomic_DNA"/>
</dbReference>
<gene>
    <name evidence="9" type="ORF">H8S20_12125</name>
</gene>
<organism evidence="9 10">
    <name type="scientific">Clostridium hominis</name>
    <dbReference type="NCBI Taxonomy" id="2763036"/>
    <lineage>
        <taxon>Bacteria</taxon>
        <taxon>Bacillati</taxon>
        <taxon>Bacillota</taxon>
        <taxon>Clostridia</taxon>
        <taxon>Eubacteriales</taxon>
        <taxon>Clostridiaceae</taxon>
        <taxon>Clostridium</taxon>
    </lineage>
</organism>
<evidence type="ECO:0000256" key="1">
    <source>
        <dbReference type="ARBA" id="ARBA00018672"/>
    </source>
</evidence>
<dbReference type="CDD" id="cd17535">
    <property type="entry name" value="REC_NarL-like"/>
    <property type="match status" value="1"/>
</dbReference>
<dbReference type="InterPro" id="IPR000792">
    <property type="entry name" value="Tscrpt_reg_LuxR_C"/>
</dbReference>
<dbReference type="SMART" id="SM00448">
    <property type="entry name" value="REC"/>
    <property type="match status" value="1"/>
</dbReference>
<sequence length="227" mass="26030">MESKIKILLAEDFEIIRDDFCELIESQDDMEIVGTADTKAEIVKLAKEVSSDIILMDIEMDALNSGILATEEIHKFDPEIPVIFLTAHDTDEMIVTAMASGAVDYVVKSAEYDTILKHIRKAYEGEPILEARIQTKMRDELFRLSRTEKSLLFFINNISKLTPAERELIKLFLKNKKIDEIAKIRCVEVVTVKTQIKSLLKKFGLSRTKEIVKQIRELNIEHLFENA</sequence>
<name>A0ABR7DER7_9CLOT</name>
<reference evidence="9 10" key="1">
    <citation type="submission" date="2020-08" db="EMBL/GenBank/DDBJ databases">
        <title>Genome public.</title>
        <authorList>
            <person name="Liu C."/>
            <person name="Sun Q."/>
        </authorList>
    </citation>
    <scope>NUCLEOTIDE SEQUENCE [LARGE SCALE GENOMIC DNA]</scope>
    <source>
        <strain evidence="9 10">NSJ-6</strain>
    </source>
</reference>